<dbReference type="PANTHER" id="PTHR43289:SF34">
    <property type="entry name" value="SERINE_THREONINE-PROTEIN KINASE YBDM-RELATED"/>
    <property type="match status" value="1"/>
</dbReference>
<feature type="region of interest" description="Disordered" evidence="5">
    <location>
        <begin position="273"/>
        <end position="297"/>
    </location>
</feature>
<dbReference type="InterPro" id="IPR000719">
    <property type="entry name" value="Prot_kinase_dom"/>
</dbReference>
<dbReference type="PROSITE" id="PS50011">
    <property type="entry name" value="PROTEIN_KINASE_DOM"/>
    <property type="match status" value="1"/>
</dbReference>
<feature type="domain" description="Protein kinase" evidence="6">
    <location>
        <begin position="7"/>
        <end position="252"/>
    </location>
</feature>
<dbReference type="Proteomes" id="UP000664167">
    <property type="component" value="Unassembled WGS sequence"/>
</dbReference>
<evidence type="ECO:0000259" key="6">
    <source>
        <dbReference type="PROSITE" id="PS50011"/>
    </source>
</evidence>
<evidence type="ECO:0000313" key="7">
    <source>
        <dbReference type="EMBL" id="MBO0515997.1"/>
    </source>
</evidence>
<name>A0A939FEM5_9ACTN</name>
<dbReference type="SMART" id="SM00220">
    <property type="entry name" value="S_TKc"/>
    <property type="match status" value="1"/>
</dbReference>
<comment type="caution">
    <text evidence="7">The sequence shown here is derived from an EMBL/GenBank/DDBJ whole genome shotgun (WGS) entry which is preliminary data.</text>
</comment>
<dbReference type="EMBL" id="JAFLRJ010000344">
    <property type="protein sequence ID" value="MBO0515997.1"/>
    <property type="molecule type" value="Genomic_DNA"/>
</dbReference>
<reference evidence="7" key="1">
    <citation type="submission" date="2021-03" db="EMBL/GenBank/DDBJ databases">
        <title>Streptomyces poriferae sp. nov., a novel marine sponge-derived Actinobacteria species with anti-MRSA activity.</title>
        <authorList>
            <person name="Sandoval-Powers M."/>
            <person name="Kralova S."/>
            <person name="Nguyen G.-S."/>
            <person name="Fawwal D."/>
            <person name="Degnes K."/>
            <person name="Klinkenberg G."/>
            <person name="Sletta H."/>
            <person name="Wentzel A."/>
            <person name="Liles M.R."/>
        </authorList>
    </citation>
    <scope>NUCLEOTIDE SEQUENCE</scope>
    <source>
        <strain evidence="7">DSM 41794</strain>
    </source>
</reference>
<dbReference type="Gene3D" id="1.10.510.10">
    <property type="entry name" value="Transferase(Phosphotransferase) domain 1"/>
    <property type="match status" value="1"/>
</dbReference>
<dbReference type="GO" id="GO:0004674">
    <property type="term" value="F:protein serine/threonine kinase activity"/>
    <property type="evidence" value="ECO:0007669"/>
    <property type="project" value="TreeGrafter"/>
</dbReference>
<dbReference type="PANTHER" id="PTHR43289">
    <property type="entry name" value="MITOGEN-ACTIVATED PROTEIN KINASE KINASE KINASE 20-RELATED"/>
    <property type="match status" value="1"/>
</dbReference>
<organism evidence="7 8">
    <name type="scientific">Streptomyces beijiangensis</name>
    <dbReference type="NCBI Taxonomy" id="163361"/>
    <lineage>
        <taxon>Bacteria</taxon>
        <taxon>Bacillati</taxon>
        <taxon>Actinomycetota</taxon>
        <taxon>Actinomycetes</taxon>
        <taxon>Kitasatosporales</taxon>
        <taxon>Streptomycetaceae</taxon>
        <taxon>Streptomyces</taxon>
    </lineage>
</organism>
<dbReference type="Gene3D" id="3.30.200.20">
    <property type="entry name" value="Phosphorylase Kinase, domain 1"/>
    <property type="match status" value="1"/>
</dbReference>
<keyword evidence="8" id="KW-1185">Reference proteome</keyword>
<dbReference type="SUPFAM" id="SSF56112">
    <property type="entry name" value="Protein kinase-like (PK-like)"/>
    <property type="match status" value="1"/>
</dbReference>
<evidence type="ECO:0000256" key="5">
    <source>
        <dbReference type="SAM" id="MobiDB-lite"/>
    </source>
</evidence>
<evidence type="ECO:0000256" key="1">
    <source>
        <dbReference type="ARBA" id="ARBA00022679"/>
    </source>
</evidence>
<evidence type="ECO:0000313" key="8">
    <source>
        <dbReference type="Proteomes" id="UP000664167"/>
    </source>
</evidence>
<keyword evidence="3" id="KW-0418">Kinase</keyword>
<keyword evidence="2" id="KW-0547">Nucleotide-binding</keyword>
<evidence type="ECO:0000256" key="3">
    <source>
        <dbReference type="ARBA" id="ARBA00022777"/>
    </source>
</evidence>
<dbReference type="Pfam" id="PF00069">
    <property type="entry name" value="Pkinase"/>
    <property type="match status" value="1"/>
</dbReference>
<keyword evidence="4" id="KW-0067">ATP-binding</keyword>
<sequence length="297" mass="30305">MAQVAGYRIVAPLGGGGDQLGITPDGRYVLVRTVSERLAADPEFREHFRRETTAARTVSSPYTADVVAADADAPRPWVAAEYCVGTSLSESVAALGPLGPGELGTLGTMGAEALRRIHGAGLVHHGLKPATVVLTRGGPRITGFGGCGSGGSPGFIAPELLSGEGGAGPAADVFALGALLAMAATGRNPHGAGGAQQVLYRTRHTGPDLVGVPDGEWPGLLMRCLAKYPADRPSVPELAQWCAGRAGDGPWWEREPLISMIGDEEAYVAELASGEDESGDASIDGWGISGTGASTAL</sequence>
<evidence type="ECO:0000256" key="2">
    <source>
        <dbReference type="ARBA" id="ARBA00022741"/>
    </source>
</evidence>
<proteinExistence type="predicted"/>
<dbReference type="GO" id="GO:0005524">
    <property type="term" value="F:ATP binding"/>
    <property type="evidence" value="ECO:0007669"/>
    <property type="project" value="UniProtKB-KW"/>
</dbReference>
<protein>
    <recommendedName>
        <fullName evidence="6">Protein kinase domain-containing protein</fullName>
    </recommendedName>
</protein>
<dbReference type="AlphaFoldDB" id="A0A939FEM5"/>
<accession>A0A939FEM5</accession>
<evidence type="ECO:0000256" key="4">
    <source>
        <dbReference type="ARBA" id="ARBA00022840"/>
    </source>
</evidence>
<dbReference type="InterPro" id="IPR011009">
    <property type="entry name" value="Kinase-like_dom_sf"/>
</dbReference>
<keyword evidence="1" id="KW-0808">Transferase</keyword>
<dbReference type="RefSeq" id="WP_206967339.1">
    <property type="nucleotide sequence ID" value="NZ_BAAAJJ010000009.1"/>
</dbReference>
<gene>
    <name evidence="7" type="ORF">J0695_30110</name>
</gene>